<evidence type="ECO:0000313" key="3">
    <source>
        <dbReference type="Proteomes" id="UP000552097"/>
    </source>
</evidence>
<feature type="transmembrane region" description="Helical" evidence="1">
    <location>
        <begin position="14"/>
        <end position="34"/>
    </location>
</feature>
<comment type="caution">
    <text evidence="2">The sequence shown here is derived from an EMBL/GenBank/DDBJ whole genome shotgun (WGS) entry which is preliminary data.</text>
</comment>
<dbReference type="EMBL" id="JACHMO010000001">
    <property type="protein sequence ID" value="MBB5808879.1"/>
    <property type="molecule type" value="Genomic_DNA"/>
</dbReference>
<dbReference type="Proteomes" id="UP000552097">
    <property type="component" value="Unassembled WGS sequence"/>
</dbReference>
<evidence type="ECO:0000313" key="2">
    <source>
        <dbReference type="EMBL" id="MBB5808879.1"/>
    </source>
</evidence>
<name>A0A7W9HUR5_9PSEU</name>
<proteinExistence type="predicted"/>
<protein>
    <submittedName>
        <fullName evidence="2">Uncharacterized protein</fullName>
    </submittedName>
</protein>
<evidence type="ECO:0000256" key="1">
    <source>
        <dbReference type="SAM" id="Phobius"/>
    </source>
</evidence>
<organism evidence="2 3">
    <name type="scientific">Saccharothrix ecbatanensis</name>
    <dbReference type="NCBI Taxonomy" id="1105145"/>
    <lineage>
        <taxon>Bacteria</taxon>
        <taxon>Bacillati</taxon>
        <taxon>Actinomycetota</taxon>
        <taxon>Actinomycetes</taxon>
        <taxon>Pseudonocardiales</taxon>
        <taxon>Pseudonocardiaceae</taxon>
        <taxon>Saccharothrix</taxon>
    </lineage>
</organism>
<keyword evidence="1" id="KW-0812">Transmembrane</keyword>
<keyword evidence="1" id="KW-0472">Membrane</keyword>
<feature type="transmembrane region" description="Helical" evidence="1">
    <location>
        <begin position="40"/>
        <end position="56"/>
    </location>
</feature>
<keyword evidence="3" id="KW-1185">Reference proteome</keyword>
<sequence>MITLSSQIRVRQRALNAIVSIVLAATIAVVVNVWTSGWGWPAGVGLATLVGFQALMEWRRVHAENQVAPARRWVTDQQATTVCDSDMTGIHLPPASGDVEVRQDLGFVERATIIGIDGRRD</sequence>
<dbReference type="AlphaFoldDB" id="A0A7W9HUR5"/>
<dbReference type="RefSeq" id="WP_184928723.1">
    <property type="nucleotide sequence ID" value="NZ_JACHMO010000001.1"/>
</dbReference>
<accession>A0A7W9HUR5</accession>
<reference evidence="2 3" key="1">
    <citation type="submission" date="2020-08" db="EMBL/GenBank/DDBJ databases">
        <title>Sequencing the genomes of 1000 actinobacteria strains.</title>
        <authorList>
            <person name="Klenk H.-P."/>
        </authorList>
    </citation>
    <scope>NUCLEOTIDE SEQUENCE [LARGE SCALE GENOMIC DNA]</scope>
    <source>
        <strain evidence="2 3">DSM 45486</strain>
    </source>
</reference>
<gene>
    <name evidence="2" type="ORF">F4560_008647</name>
</gene>
<keyword evidence="1" id="KW-1133">Transmembrane helix</keyword>